<dbReference type="RefSeq" id="WP_200674798.1">
    <property type="nucleotide sequence ID" value="NZ_JAACYA010000002.1"/>
</dbReference>
<gene>
    <name evidence="3" type="ORF">GWK41_09340</name>
</gene>
<evidence type="ECO:0000259" key="2">
    <source>
        <dbReference type="Pfam" id="PF02823"/>
    </source>
</evidence>
<accession>A0ABS1GK10</accession>
<dbReference type="Proteomes" id="UP000772812">
    <property type="component" value="Unassembled WGS sequence"/>
</dbReference>
<sequence>MKLLNLRFLTPENEETYRAKLLSLEDRLGSLGIYPGHEEYITVLDRSIGYFVDEEDKKIYFAYDFGILSVEEDTVSIITRAVITGLSLESLKAELEKKVSRIESFEKRLRENIKTLERMILKEIIEAERG</sequence>
<feature type="domain" description="ATP synthase F1 complex delta/epsilon subunit N-terminal" evidence="2">
    <location>
        <begin position="4"/>
        <end position="81"/>
    </location>
</feature>
<comment type="caution">
    <text evidence="3">The sequence shown here is derived from an EMBL/GenBank/DDBJ whole genome shotgun (WGS) entry which is preliminary data.</text>
</comment>
<dbReference type="Gene3D" id="2.60.15.10">
    <property type="entry name" value="F0F1 ATP synthase delta/epsilon subunit, N-terminal"/>
    <property type="match status" value="1"/>
</dbReference>
<dbReference type="InterPro" id="IPR020546">
    <property type="entry name" value="ATP_synth_F1_dsu/esu_N"/>
</dbReference>
<proteinExistence type="predicted"/>
<evidence type="ECO:0000313" key="4">
    <source>
        <dbReference type="Proteomes" id="UP000772812"/>
    </source>
</evidence>
<dbReference type="EMBL" id="JAACYA010000002">
    <property type="protein sequence ID" value="MBK3333273.1"/>
    <property type="molecule type" value="Genomic_DNA"/>
</dbReference>
<evidence type="ECO:0000313" key="3">
    <source>
        <dbReference type="EMBL" id="MBK3333273.1"/>
    </source>
</evidence>
<dbReference type="SUPFAM" id="SSF51344">
    <property type="entry name" value="Epsilon subunit of F1F0-ATP synthase N-terminal domain"/>
    <property type="match status" value="1"/>
</dbReference>
<keyword evidence="4" id="KW-1185">Reference proteome</keyword>
<reference evidence="3 4" key="1">
    <citation type="journal article" date="2021" name="Syst. Appl. Microbiol.">
        <title>Persephonella atlantica sp. nov.: How to adapt to physico-chemical gradients in high temperature hydrothermal habitats.</title>
        <authorList>
            <person name="Francois D.X."/>
            <person name="Godfroy A."/>
            <person name="Mathien C."/>
            <person name="Aube J."/>
            <person name="Cathalot C."/>
            <person name="Lesongeur F."/>
            <person name="L'Haridon S."/>
            <person name="Philippon X."/>
            <person name="Roussel E.G."/>
        </authorList>
    </citation>
    <scope>NUCLEOTIDE SEQUENCE [LARGE SCALE GENOMIC DNA]</scope>
    <source>
        <strain evidence="3 4">MO1340</strain>
    </source>
</reference>
<name>A0ABS1GK10_9AQUI</name>
<keyword evidence="1" id="KW-0139">CF(1)</keyword>
<dbReference type="Pfam" id="PF02823">
    <property type="entry name" value="ATP-synt_DE_N"/>
    <property type="match status" value="1"/>
</dbReference>
<protein>
    <recommendedName>
        <fullName evidence="2">ATP synthase F1 complex delta/epsilon subunit N-terminal domain-containing protein</fullName>
    </recommendedName>
</protein>
<keyword evidence="1" id="KW-0066">ATP synthesis</keyword>
<organism evidence="3 4">
    <name type="scientific">Persephonella atlantica</name>
    <dbReference type="NCBI Taxonomy" id="2699429"/>
    <lineage>
        <taxon>Bacteria</taxon>
        <taxon>Pseudomonadati</taxon>
        <taxon>Aquificota</taxon>
        <taxon>Aquificia</taxon>
        <taxon>Aquificales</taxon>
        <taxon>Hydrogenothermaceae</taxon>
        <taxon>Persephonella</taxon>
    </lineage>
</organism>
<evidence type="ECO:0000256" key="1">
    <source>
        <dbReference type="ARBA" id="ARBA00023196"/>
    </source>
</evidence>
<dbReference type="InterPro" id="IPR036771">
    <property type="entry name" value="ATPsynth_dsu/esu_N"/>
</dbReference>